<name>A0A923E5C9_9ACTO</name>
<evidence type="ECO:0000313" key="4">
    <source>
        <dbReference type="Proteomes" id="UP000617426"/>
    </source>
</evidence>
<sequence length="409" mass="44007">MTLTAPLQKARDALIRASRTPVIALGISWLKTITATGWAVIICGSLAAWIATTWGWVEAHVIATTCAAVMLSALVLVAWPIPHRIAIDLPQKRIVAGQTAVGGITVTNTRTRPIGSGVIELPIGAGSGQFLVPPLGPKARWEEIFSVVTRRRGLISIGPARSVRSDGLGLLRRVRIGDRPDVLRVHPRTVRLPFDATGFQLDVEGVTTARLSSSDVSFHALRDYEPGDDRRNVHWASTARLGRLIVRQFEETRRSHHMIIIDTAARVWPGDAFETAVSIGASLALTGLSASRTVSMSTSAGWLPTSSPVRMLDALTEIEAGDNVDVEERVRRCVEERGGASAVTIVVNPGMSDEDASRLAGVPGSDVSVLVIRVRPGASRRRRRLSRGVLLDCPSLDDLPRLIVGGKLS</sequence>
<dbReference type="InterPro" id="IPR002881">
    <property type="entry name" value="DUF58"/>
</dbReference>
<proteinExistence type="predicted"/>
<evidence type="ECO:0000259" key="2">
    <source>
        <dbReference type="Pfam" id="PF01882"/>
    </source>
</evidence>
<dbReference type="PANTHER" id="PTHR34351:SF1">
    <property type="entry name" value="SLR1927 PROTEIN"/>
    <property type="match status" value="1"/>
</dbReference>
<keyword evidence="1" id="KW-1133">Transmembrane helix</keyword>
<keyword evidence="1" id="KW-0812">Transmembrane</keyword>
<dbReference type="AlphaFoldDB" id="A0A923E5C9"/>
<evidence type="ECO:0000313" key="3">
    <source>
        <dbReference type="EMBL" id="MBB6333931.1"/>
    </source>
</evidence>
<dbReference type="EMBL" id="JACHMK010000001">
    <property type="protein sequence ID" value="MBB6333931.1"/>
    <property type="molecule type" value="Genomic_DNA"/>
</dbReference>
<dbReference type="Pfam" id="PF01882">
    <property type="entry name" value="DUF58"/>
    <property type="match status" value="1"/>
</dbReference>
<keyword evidence="4" id="KW-1185">Reference proteome</keyword>
<dbReference type="PANTHER" id="PTHR34351">
    <property type="entry name" value="SLR1927 PROTEIN-RELATED"/>
    <property type="match status" value="1"/>
</dbReference>
<accession>A0A923E5C9</accession>
<comment type="caution">
    <text evidence="3">The sequence shown here is derived from an EMBL/GenBank/DDBJ whole genome shotgun (WGS) entry which is preliminary data.</text>
</comment>
<evidence type="ECO:0000256" key="1">
    <source>
        <dbReference type="SAM" id="Phobius"/>
    </source>
</evidence>
<feature type="transmembrane region" description="Helical" evidence="1">
    <location>
        <begin position="61"/>
        <end position="81"/>
    </location>
</feature>
<feature type="domain" description="DUF58" evidence="2">
    <location>
        <begin position="221"/>
        <end position="285"/>
    </location>
</feature>
<reference evidence="3" key="1">
    <citation type="submission" date="2020-08" db="EMBL/GenBank/DDBJ databases">
        <title>Sequencing the genomes of 1000 actinobacteria strains.</title>
        <authorList>
            <person name="Klenk H.-P."/>
        </authorList>
    </citation>
    <scope>NUCLEOTIDE SEQUENCE</scope>
    <source>
        <strain evidence="3">DSM 10695</strain>
    </source>
</reference>
<keyword evidence="1" id="KW-0472">Membrane</keyword>
<protein>
    <submittedName>
        <fullName evidence="3">Uncharacterized protein (DUF58 family)</fullName>
    </submittedName>
</protein>
<dbReference type="RefSeq" id="WP_343058712.1">
    <property type="nucleotide sequence ID" value="NZ_JACHMK010000001.1"/>
</dbReference>
<feature type="transmembrane region" description="Helical" evidence="1">
    <location>
        <begin position="21"/>
        <end position="49"/>
    </location>
</feature>
<gene>
    <name evidence="3" type="ORF">HD592_000496</name>
</gene>
<dbReference type="Proteomes" id="UP000617426">
    <property type="component" value="Unassembled WGS sequence"/>
</dbReference>
<organism evidence="3 4">
    <name type="scientific">Schaalia hyovaginalis</name>
    <dbReference type="NCBI Taxonomy" id="29316"/>
    <lineage>
        <taxon>Bacteria</taxon>
        <taxon>Bacillati</taxon>
        <taxon>Actinomycetota</taxon>
        <taxon>Actinomycetes</taxon>
        <taxon>Actinomycetales</taxon>
        <taxon>Actinomycetaceae</taxon>
        <taxon>Schaalia</taxon>
    </lineage>
</organism>